<reference evidence="1 2" key="1">
    <citation type="journal article" date="2021" name="Hortic Res">
        <title>High-quality reference genome and annotation aids understanding of berry development for evergreen blueberry (Vaccinium darrowii).</title>
        <authorList>
            <person name="Yu J."/>
            <person name="Hulse-Kemp A.M."/>
            <person name="Babiker E."/>
            <person name="Staton M."/>
        </authorList>
    </citation>
    <scope>NUCLEOTIDE SEQUENCE [LARGE SCALE GENOMIC DNA]</scope>
    <source>
        <strain evidence="2">cv. NJ 8807/NJ 8810</strain>
        <tissue evidence="1">Young leaf</tissue>
    </source>
</reference>
<comment type="caution">
    <text evidence="1">The sequence shown here is derived from an EMBL/GenBank/DDBJ whole genome shotgun (WGS) entry which is preliminary data.</text>
</comment>
<evidence type="ECO:0000313" key="1">
    <source>
        <dbReference type="EMBL" id="KAH7841640.1"/>
    </source>
</evidence>
<organism evidence="1 2">
    <name type="scientific">Vaccinium darrowii</name>
    <dbReference type="NCBI Taxonomy" id="229202"/>
    <lineage>
        <taxon>Eukaryota</taxon>
        <taxon>Viridiplantae</taxon>
        <taxon>Streptophyta</taxon>
        <taxon>Embryophyta</taxon>
        <taxon>Tracheophyta</taxon>
        <taxon>Spermatophyta</taxon>
        <taxon>Magnoliopsida</taxon>
        <taxon>eudicotyledons</taxon>
        <taxon>Gunneridae</taxon>
        <taxon>Pentapetalae</taxon>
        <taxon>asterids</taxon>
        <taxon>Ericales</taxon>
        <taxon>Ericaceae</taxon>
        <taxon>Vaccinioideae</taxon>
        <taxon>Vaccinieae</taxon>
        <taxon>Vaccinium</taxon>
    </lineage>
</organism>
<sequence length="148" mass="16432">MAASTKIERRLYGWWKPQEQIPKIPITLSSNKVNKRKGLKRVGQERTLPDAQRQEFEDMLHGFTLERSHIKEAMGFPLDNADAAGQIVEVLTESLTLKETPIPAKVEESLLRPLMTSYENCLGGNTPEIEKKASSEEVGGAGVNQDAA</sequence>
<name>A0ACB7XLL9_9ERIC</name>
<evidence type="ECO:0000313" key="2">
    <source>
        <dbReference type="Proteomes" id="UP000828048"/>
    </source>
</evidence>
<protein>
    <submittedName>
        <fullName evidence="1">Uncharacterized protein</fullName>
    </submittedName>
</protein>
<keyword evidence="2" id="KW-1185">Reference proteome</keyword>
<dbReference type="Proteomes" id="UP000828048">
    <property type="component" value="Chromosome 10"/>
</dbReference>
<dbReference type="EMBL" id="CM037160">
    <property type="protein sequence ID" value="KAH7841640.1"/>
    <property type="molecule type" value="Genomic_DNA"/>
</dbReference>
<proteinExistence type="predicted"/>
<gene>
    <name evidence="1" type="ORF">Vadar_032470</name>
</gene>
<accession>A0ACB7XLL9</accession>